<dbReference type="InterPro" id="IPR001611">
    <property type="entry name" value="Leu-rich_rpt"/>
</dbReference>
<dbReference type="Pfam" id="PF00069">
    <property type="entry name" value="Pkinase"/>
    <property type="match status" value="1"/>
</dbReference>
<dbReference type="CDD" id="cd00371">
    <property type="entry name" value="HMA"/>
    <property type="match status" value="1"/>
</dbReference>
<evidence type="ECO:0000256" key="1">
    <source>
        <dbReference type="ARBA" id="ARBA00004170"/>
    </source>
</evidence>
<keyword evidence="6" id="KW-0677">Repeat</keyword>
<keyword evidence="17" id="KW-1185">Reference proteome</keyword>
<dbReference type="SMART" id="SM00220">
    <property type="entry name" value="S_TKc"/>
    <property type="match status" value="1"/>
</dbReference>
<evidence type="ECO:0000259" key="14">
    <source>
        <dbReference type="PROSITE" id="PS50011"/>
    </source>
</evidence>
<dbReference type="Pfam" id="PF00560">
    <property type="entry name" value="LRR_1"/>
    <property type="match status" value="5"/>
</dbReference>
<dbReference type="Pfam" id="PF00403">
    <property type="entry name" value="HMA"/>
    <property type="match status" value="1"/>
</dbReference>
<dbReference type="PANTHER" id="PTHR48056:SF6">
    <property type="entry name" value="LRR RECEPTOR-LIKE SERINE_THREONINE-PROTEIN KINASE ERECTA"/>
    <property type="match status" value="1"/>
</dbReference>
<dbReference type="SMART" id="SM00369">
    <property type="entry name" value="LRR_TYP"/>
    <property type="match status" value="8"/>
</dbReference>
<evidence type="ECO:0000256" key="13">
    <source>
        <dbReference type="PROSITE-ProRule" id="PRU10141"/>
    </source>
</evidence>
<dbReference type="InterPro" id="IPR036163">
    <property type="entry name" value="HMA_dom_sf"/>
</dbReference>
<dbReference type="InterPro" id="IPR017441">
    <property type="entry name" value="Protein_kinase_ATP_BS"/>
</dbReference>
<comment type="subcellular location">
    <subcellularLocation>
        <location evidence="1">Membrane</location>
        <topology evidence="1">Peripheral membrane protein</topology>
    </subcellularLocation>
</comment>
<reference evidence="16 17" key="1">
    <citation type="journal article" date="2023" name="bioRxiv">
        <title>Genome report: Whole genome sequence and annotation of Penstemon davidsonii.</title>
        <authorList>
            <person name="Ostevik K.L."/>
            <person name="Alabady M."/>
            <person name="Zhang M."/>
            <person name="Rausher M.D."/>
        </authorList>
    </citation>
    <scope>NUCLEOTIDE SEQUENCE [LARGE SCALE GENOMIC DNA]</scope>
    <source>
        <strain evidence="16">DNT005</strain>
        <tissue evidence="16">Whole leaf</tissue>
    </source>
</reference>
<evidence type="ECO:0000256" key="9">
    <source>
        <dbReference type="ARBA" id="ARBA00022840"/>
    </source>
</evidence>
<dbReference type="PROSITE" id="PS50846">
    <property type="entry name" value="HMA_2"/>
    <property type="match status" value="1"/>
</dbReference>
<evidence type="ECO:0000256" key="3">
    <source>
        <dbReference type="ARBA" id="ARBA00022614"/>
    </source>
</evidence>
<sequence>MSTTSLLRFSLSPQTSPLHHRYEFLPLHHRHEFLPLHYRRRRSPQSHSPKIRTVSSPIFSKAVEFKSPSRFQELEKTDEEDLQSTVLLDVTGMMCGACVTRVKSILSTDERVDSVVVNMLTETAAIKLKEKVGLDFAGVGEELAKRVTASGFDARRRVSGMGVEAKVRKWRETVEKKEELLVKSRNRVAFAWTLVALCCGSHASHILHSVGIHIGHGSILDVLHNSYVKGGLALGSLLGPGRDLLFDGLRALRKGSPNMNSLVGFGSIAAFAISSVSLLNPDLQWNAAFFDEPVMLLGFILLGRSLEERARIKASSDMNELLSLISTKSRLVITPSGSDVFADSVLCSDAMSIEVPTDDIRVGDSVLVLPGETIPVDEFISFFLFFFLFVAKGATLLEIKKSFRDVDNVLYDWTNSPSSDYCVWRGIMCDNVTFNVVALNLSGLNLDGEISPAIGQLKGLLSIDLRGNKLSGQIPDKIGDCSALISLDLSFNELYGDIPFSISKLKQLENLILKNNQLIGSIPSTLSQIPDLKILDLAQNKLSGEIPRLIYWNEVLQYLGLRENNLQGTLSPDICQLTGLWYFDVRNNSLSGSIPDSIGNCTAFQVLDLSYNNFTGEIPFNIGFLQVATLSLQGNKFSGQIPSVIGLMQALAVLDLSCNMLSGKIPPILGNLTYTEKLYLHGNKLTGSIPAELGNMTKLHYLELNDNLLTGRIPPELGKLTDLFDLNVANNHLEGLIPDNLSSCINLNSLNVHGNQLSGTIPLAFQKLESMTYLNLSFNHIKGPIPIELSRIGNLDTLDLSNNRISGYMPSSLGDLEHLLKLNLSNNELTGLIPAEFGNLRSVMEIDLSHNHLSGLIPQELGQLQNIFLLKLQNNNISGDLMSLANCLSLTVLNVSYNNLVGNIPTGNNFSRFSPDGFLGNPGLCGYWLSSSCRAPHPARRITISKPAILGISLGALVILLMILIAAFRPHNPKPFTDGPLDKPVNYSSPKLVILHMNMALHVYEDIMRMTENLSEKYIIGYGASSTVYKCILKNCKPVAVKKLYSQYPRCLKEFMTELETVGNIKHRNLVSLQGYSISPSGNLLFYDYMENGSLWDLLHGTTTKKKKLDWNTRLRIALGAAEGLAYLHHACSPRIIHRDIKSSNILLDKDYEAHLTDFGIAKSLCTSKTHTSTYVMGTIGYIDPEYARTSRLTEKSDIYSYGIVLLELLTRRKAVDDDYNLHHLILSKASDNAVMDTVDPEIPETCKDLGEVKKVFQLALLCSKRQPSDRPSMHEVVRVLGTMVTESEPKMFKPIVPHGSHPSTKVQCYMDEYVNLKTPHLVNCSSMSTSDAELFLKFGEVISQNSV</sequence>
<dbReference type="InterPro" id="IPR050647">
    <property type="entry name" value="Plant_LRR-RLKs"/>
</dbReference>
<keyword evidence="4" id="KW-0808">Transferase</keyword>
<dbReference type="Gene3D" id="2.70.150.10">
    <property type="entry name" value="Calcium-transporting ATPase, cytoplasmic transduction domain A"/>
    <property type="match status" value="1"/>
</dbReference>
<name>A0ABR0DPY7_9LAMI</name>
<comment type="caution">
    <text evidence="16">The sequence shown here is derived from an EMBL/GenBank/DDBJ whole genome shotgun (WGS) entry which is preliminary data.</text>
</comment>
<dbReference type="EMBL" id="JAYDYQ010001087">
    <property type="protein sequence ID" value="KAK4490916.1"/>
    <property type="molecule type" value="Genomic_DNA"/>
</dbReference>
<protein>
    <recommendedName>
        <fullName evidence="18">Protein kinase domain-containing protein</fullName>
    </recommendedName>
</protein>
<evidence type="ECO:0000256" key="8">
    <source>
        <dbReference type="ARBA" id="ARBA00022777"/>
    </source>
</evidence>
<keyword evidence="9 13" id="KW-0067">ATP-binding</keyword>
<keyword evidence="7 13" id="KW-0547">Nucleotide-binding</keyword>
<dbReference type="Gene3D" id="3.30.70.100">
    <property type="match status" value="1"/>
</dbReference>
<keyword evidence="8" id="KW-0418">Kinase</keyword>
<dbReference type="InterPro" id="IPR011009">
    <property type="entry name" value="Kinase-like_dom_sf"/>
</dbReference>
<evidence type="ECO:0000256" key="7">
    <source>
        <dbReference type="ARBA" id="ARBA00022741"/>
    </source>
</evidence>
<organism evidence="16 17">
    <name type="scientific">Penstemon davidsonii</name>
    <dbReference type="NCBI Taxonomy" id="160366"/>
    <lineage>
        <taxon>Eukaryota</taxon>
        <taxon>Viridiplantae</taxon>
        <taxon>Streptophyta</taxon>
        <taxon>Embryophyta</taxon>
        <taxon>Tracheophyta</taxon>
        <taxon>Spermatophyta</taxon>
        <taxon>Magnoliopsida</taxon>
        <taxon>eudicotyledons</taxon>
        <taxon>Gunneridae</taxon>
        <taxon>Pentapetalae</taxon>
        <taxon>asterids</taxon>
        <taxon>lamiids</taxon>
        <taxon>Lamiales</taxon>
        <taxon>Plantaginaceae</taxon>
        <taxon>Cheloneae</taxon>
        <taxon>Penstemon</taxon>
    </lineage>
</organism>
<feature type="domain" description="HMA" evidence="15">
    <location>
        <begin position="84"/>
        <end position="155"/>
    </location>
</feature>
<evidence type="ECO:0000256" key="5">
    <source>
        <dbReference type="ARBA" id="ARBA00022692"/>
    </source>
</evidence>
<dbReference type="PROSITE" id="PS00107">
    <property type="entry name" value="PROTEIN_KINASE_ATP"/>
    <property type="match status" value="1"/>
</dbReference>
<dbReference type="InterPro" id="IPR032675">
    <property type="entry name" value="LRR_dom_sf"/>
</dbReference>
<dbReference type="Gene3D" id="3.30.200.20">
    <property type="entry name" value="Phosphorylase Kinase, domain 1"/>
    <property type="match status" value="1"/>
</dbReference>
<dbReference type="SUPFAM" id="SSF52058">
    <property type="entry name" value="L domain-like"/>
    <property type="match status" value="1"/>
</dbReference>
<keyword evidence="10" id="KW-1133">Transmembrane helix</keyword>
<dbReference type="Pfam" id="PF08263">
    <property type="entry name" value="LRRNT_2"/>
    <property type="match status" value="1"/>
</dbReference>
<accession>A0ABR0DPY7</accession>
<dbReference type="PROSITE" id="PS00108">
    <property type="entry name" value="PROTEIN_KINASE_ST"/>
    <property type="match status" value="1"/>
</dbReference>
<gene>
    <name evidence="16" type="ORF">RD792_001635</name>
</gene>
<evidence type="ECO:0000256" key="10">
    <source>
        <dbReference type="ARBA" id="ARBA00022989"/>
    </source>
</evidence>
<dbReference type="PANTHER" id="PTHR48056">
    <property type="entry name" value="LRR RECEPTOR-LIKE SERINE/THREONINE-PROTEIN KINASE-RELATED"/>
    <property type="match status" value="1"/>
</dbReference>
<keyword evidence="5" id="KW-0812">Transmembrane</keyword>
<dbReference type="Gene3D" id="1.10.510.10">
    <property type="entry name" value="Transferase(Phosphotransferase) domain 1"/>
    <property type="match status" value="1"/>
</dbReference>
<evidence type="ECO:0000313" key="17">
    <source>
        <dbReference type="Proteomes" id="UP001291926"/>
    </source>
</evidence>
<dbReference type="SUPFAM" id="SSF55008">
    <property type="entry name" value="HMA, heavy metal-associated domain"/>
    <property type="match status" value="1"/>
</dbReference>
<keyword evidence="3" id="KW-0433">Leucine-rich repeat</keyword>
<dbReference type="PROSITE" id="PS50011">
    <property type="entry name" value="PROTEIN_KINASE_DOM"/>
    <property type="match status" value="1"/>
</dbReference>
<dbReference type="Pfam" id="PF13855">
    <property type="entry name" value="LRR_8"/>
    <property type="match status" value="2"/>
</dbReference>
<dbReference type="SUPFAM" id="SSF52047">
    <property type="entry name" value="RNI-like"/>
    <property type="match status" value="1"/>
</dbReference>
<evidence type="ECO:0000313" key="16">
    <source>
        <dbReference type="EMBL" id="KAK4490916.1"/>
    </source>
</evidence>
<keyword evidence="11" id="KW-0472">Membrane</keyword>
<dbReference type="InterPro" id="IPR003591">
    <property type="entry name" value="Leu-rich_rpt_typical-subtyp"/>
</dbReference>
<dbReference type="InterPro" id="IPR006121">
    <property type="entry name" value="HMA_dom"/>
</dbReference>
<evidence type="ECO:0000256" key="12">
    <source>
        <dbReference type="ARBA" id="ARBA00023180"/>
    </source>
</evidence>
<evidence type="ECO:0008006" key="18">
    <source>
        <dbReference type="Google" id="ProtNLM"/>
    </source>
</evidence>
<evidence type="ECO:0000259" key="15">
    <source>
        <dbReference type="PROSITE" id="PS50846"/>
    </source>
</evidence>
<dbReference type="SUPFAM" id="SSF56112">
    <property type="entry name" value="Protein kinase-like (PK-like)"/>
    <property type="match status" value="1"/>
</dbReference>
<evidence type="ECO:0000256" key="6">
    <source>
        <dbReference type="ARBA" id="ARBA00022737"/>
    </source>
</evidence>
<proteinExistence type="inferred from homology"/>
<feature type="domain" description="Protein kinase" evidence="14">
    <location>
        <begin position="1014"/>
        <end position="1292"/>
    </location>
</feature>
<evidence type="ECO:0000256" key="11">
    <source>
        <dbReference type="ARBA" id="ARBA00023136"/>
    </source>
</evidence>
<evidence type="ECO:0000256" key="2">
    <source>
        <dbReference type="ARBA" id="ARBA00008684"/>
    </source>
</evidence>
<evidence type="ECO:0000256" key="4">
    <source>
        <dbReference type="ARBA" id="ARBA00022679"/>
    </source>
</evidence>
<dbReference type="InterPro" id="IPR013210">
    <property type="entry name" value="LRR_N_plant-typ"/>
</dbReference>
<dbReference type="Gene3D" id="3.80.10.10">
    <property type="entry name" value="Ribonuclease Inhibitor"/>
    <property type="match status" value="3"/>
</dbReference>
<dbReference type="InterPro" id="IPR000719">
    <property type="entry name" value="Prot_kinase_dom"/>
</dbReference>
<dbReference type="Proteomes" id="UP001291926">
    <property type="component" value="Unassembled WGS sequence"/>
</dbReference>
<feature type="binding site" evidence="13">
    <location>
        <position position="1043"/>
    </location>
    <ligand>
        <name>ATP</name>
        <dbReference type="ChEBI" id="CHEBI:30616"/>
    </ligand>
</feature>
<keyword evidence="12" id="KW-0325">Glycoprotein</keyword>
<dbReference type="InterPro" id="IPR008271">
    <property type="entry name" value="Ser/Thr_kinase_AS"/>
</dbReference>
<comment type="similarity">
    <text evidence="2">Belongs to the protein kinase superfamily. Ser/Thr protein kinase family.</text>
</comment>